<feature type="domain" description="Ubiquitin-like" evidence="3">
    <location>
        <begin position="238"/>
        <end position="313"/>
    </location>
</feature>
<feature type="compositionally biased region" description="Polar residues" evidence="1">
    <location>
        <begin position="767"/>
        <end position="776"/>
    </location>
</feature>
<feature type="region of interest" description="Disordered" evidence="1">
    <location>
        <begin position="64"/>
        <end position="88"/>
    </location>
</feature>
<dbReference type="Gene3D" id="3.10.20.90">
    <property type="entry name" value="Phosphatidylinositol 3-kinase Catalytic Subunit, Chain A, domain 1"/>
    <property type="match status" value="2"/>
</dbReference>
<feature type="region of interest" description="Disordered" evidence="1">
    <location>
        <begin position="524"/>
        <end position="550"/>
    </location>
</feature>
<sequence>MQTPTKKMPLKTIKQLDEDNKATAGVYDHSNAKLITKENKVKRYRKDAFLSALPYRRALSCHRHAGNKTQASSTAPQQKCQSANRRATRRTKKKLRFCVQTHLPLVPKTLSFELDPETPIASLKGLIRRKLGVRPQHQRLYVRGNIQLCDLLTLHENGVDKDENISLSTDDATQGGLNELCQARDKAERPQPEQHEETKAEEQSKQKGEPTSEAQTQMKEAACKTDGPQALRYVKQKLQIFIRNPLPRGPKALCFQLDPEMSISALKKLIHNKIGVQLQYQCLYIRRNCRNFKLCDMLTLNDCGIQQDENILLRQSTDCLRGGGPKDKGQVDDELLRDLSSKVQDFWIELAKVLGYEDSKIKDFQTLRKNNKERSHKMLLSWWNGQENRKEGLEKLREALRAIGLSEQALLLPETCQEDTGFATSNEGERLKQDQACSLETSEPVKQEGVGIQDQNTQPQSPCEEKALGQPQAFYLERQKPNKQDEEAIEGHSKQKGVALLKEHQPPQEQVCDNDRIRVAKHHVHTPGQTQIDSVHTGQTEETQQEEMGRELPTLGQQQVTDNPSIVQGIIDLVAQLRVGTPSAISAVHSHGSLQPASVGAINVTGEHNSTIVGSTVNINLNVQESSAGRPLVRMRTDVTNTDEIDDILTEKLEDFILYQMRIYGPEVVAEKILKILDKWQQVNLHDVTRGSVTFIFRVESRVGLECLWLTYSTGELAKKLTEIFITDELTTEDKTGLAIRVTIPEKDYEQACRFFDELEKYERNGQDASNKTKMQPGQFGEDDSVTTTGSDYPAEVGAGRFEEATKASRMTIGGEKDISGAMKLPQQKQFRRSSSETTVYSGDPAEHAADKCEEVLKTLYTTTGKNKTAIHLKWSFSLGEMTKTEPFFWKTLRTIGQLVPVPYCSNLSLLDLCEWDPFTRSLTSLARFMINC</sequence>
<dbReference type="InterPro" id="IPR000626">
    <property type="entry name" value="Ubiquitin-like_dom"/>
</dbReference>
<evidence type="ECO:0000313" key="4">
    <source>
        <dbReference type="Proteomes" id="UP000694845"/>
    </source>
</evidence>
<dbReference type="RefSeq" id="XP_022110603.1">
    <property type="nucleotide sequence ID" value="XM_022254911.1"/>
</dbReference>
<feature type="region of interest" description="Disordered" evidence="1">
    <location>
        <begin position="184"/>
        <end position="219"/>
    </location>
</feature>
<dbReference type="GO" id="GO:0007165">
    <property type="term" value="P:signal transduction"/>
    <property type="evidence" value="ECO:0007669"/>
    <property type="project" value="InterPro"/>
</dbReference>
<feature type="domain" description="Death" evidence="2">
    <location>
        <begin position="332"/>
        <end position="416"/>
    </location>
</feature>
<reference evidence="5" key="1">
    <citation type="submission" date="2025-08" db="UniProtKB">
        <authorList>
            <consortium name="RefSeq"/>
        </authorList>
    </citation>
    <scope>IDENTIFICATION</scope>
</reference>
<name>A0A8B7ZYJ3_ACAPL</name>
<dbReference type="KEGG" id="aplc:110990092"/>
<dbReference type="SUPFAM" id="SSF54236">
    <property type="entry name" value="Ubiquitin-like"/>
    <property type="match status" value="2"/>
</dbReference>
<feature type="compositionally biased region" description="Polar residues" evidence="1">
    <location>
        <begin position="67"/>
        <end position="84"/>
    </location>
</feature>
<proteinExistence type="predicted"/>
<feature type="region of interest" description="Disordered" evidence="1">
    <location>
        <begin position="442"/>
        <end position="466"/>
    </location>
</feature>
<organism evidence="4 5">
    <name type="scientific">Acanthaster planci</name>
    <name type="common">Crown-of-thorns starfish</name>
    <dbReference type="NCBI Taxonomy" id="133434"/>
    <lineage>
        <taxon>Eukaryota</taxon>
        <taxon>Metazoa</taxon>
        <taxon>Echinodermata</taxon>
        <taxon>Eleutherozoa</taxon>
        <taxon>Asterozoa</taxon>
        <taxon>Asteroidea</taxon>
        <taxon>Valvatacea</taxon>
        <taxon>Valvatida</taxon>
        <taxon>Acanthasteridae</taxon>
        <taxon>Acanthaster</taxon>
    </lineage>
</organism>
<evidence type="ECO:0000313" key="5">
    <source>
        <dbReference type="RefSeq" id="XP_022110603.1"/>
    </source>
</evidence>
<dbReference type="GeneID" id="110990092"/>
<gene>
    <name evidence="5" type="primary">LOC110990092</name>
</gene>
<dbReference type="InterPro" id="IPR000488">
    <property type="entry name" value="Death_dom"/>
</dbReference>
<evidence type="ECO:0000259" key="2">
    <source>
        <dbReference type="PROSITE" id="PS50017"/>
    </source>
</evidence>
<dbReference type="InterPro" id="IPR011029">
    <property type="entry name" value="DEATH-like_dom_sf"/>
</dbReference>
<dbReference type="Pfam" id="PF00531">
    <property type="entry name" value="Death"/>
    <property type="match status" value="1"/>
</dbReference>
<keyword evidence="4" id="KW-1185">Reference proteome</keyword>
<dbReference type="SUPFAM" id="SSF47986">
    <property type="entry name" value="DEATH domain"/>
    <property type="match status" value="1"/>
</dbReference>
<accession>A0A8B7ZYJ3</accession>
<feature type="region of interest" description="Disordered" evidence="1">
    <location>
        <begin position="816"/>
        <end position="845"/>
    </location>
</feature>
<evidence type="ECO:0000259" key="3">
    <source>
        <dbReference type="PROSITE" id="PS50053"/>
    </source>
</evidence>
<dbReference type="InterPro" id="IPR029071">
    <property type="entry name" value="Ubiquitin-like_domsf"/>
</dbReference>
<dbReference type="Gene3D" id="1.10.533.10">
    <property type="entry name" value="Death Domain, Fas"/>
    <property type="match status" value="1"/>
</dbReference>
<feature type="compositionally biased region" description="Polar residues" evidence="1">
    <location>
        <begin position="527"/>
        <end position="536"/>
    </location>
</feature>
<feature type="region of interest" description="Disordered" evidence="1">
    <location>
        <begin position="766"/>
        <end position="794"/>
    </location>
</feature>
<dbReference type="AlphaFoldDB" id="A0A8B7ZYJ3"/>
<dbReference type="CDD" id="cd17039">
    <property type="entry name" value="Ubl_ubiquitin_like"/>
    <property type="match status" value="2"/>
</dbReference>
<evidence type="ECO:0000256" key="1">
    <source>
        <dbReference type="SAM" id="MobiDB-lite"/>
    </source>
</evidence>
<feature type="compositionally biased region" description="Basic and acidic residues" evidence="1">
    <location>
        <begin position="184"/>
        <end position="210"/>
    </location>
</feature>
<protein>
    <submittedName>
        <fullName evidence="5">Uncharacterized protein LOC110990092</fullName>
    </submittedName>
</protein>
<dbReference type="PROSITE" id="PS50017">
    <property type="entry name" value="DEATH_DOMAIN"/>
    <property type="match status" value="1"/>
</dbReference>
<dbReference type="Proteomes" id="UP000694845">
    <property type="component" value="Unplaced"/>
</dbReference>
<dbReference type="CDD" id="cd01670">
    <property type="entry name" value="Death"/>
    <property type="match status" value="1"/>
</dbReference>
<dbReference type="PROSITE" id="PS50053">
    <property type="entry name" value="UBIQUITIN_2"/>
    <property type="match status" value="2"/>
</dbReference>
<feature type="domain" description="Ubiquitin-like" evidence="3">
    <location>
        <begin position="95"/>
        <end position="167"/>
    </location>
</feature>